<gene>
    <name evidence="1" type="ORF">ACOLOM_LOCUS657</name>
</gene>
<keyword evidence="2" id="KW-1185">Reference proteome</keyword>
<sequence>MVDRVMLKNIIHKTWGFLNLSAQVEDGSSSSVAVDSSGSNGLSSVASSESTVILDDDIVIKPFCPTPWINMPSEPSTPAFKVYTCTHLFLNQPIHFQITTFEESAFVWVGAEGNEVLGNLAVAMPPPVSKNMSSATTIMTKNIDESSKNLGCRLDNKETMLKSATTSNNALSSENSKINFEHEISHKFFRAISCEPLVSEQSSRIDDVPDFIKQTGTTKILYDTPHKLLNTPPSPYDLTIASLLRAGLHIGHSKSLWDPTTSPFIFGIRHDISIINLEYTLIYLRRACKVIREMSYRGGIILFVNTRGGGFTQATINAAKRCKQYQLTTRWLPGTLTNSQQILGHLTKKDDKDLLAKVYTPDLIVLLNPVENEIVLREARQSNVPTIGIVDTDFNPTKVTWPIPANDDSVRGVELIAGVLSVSARDGLLHRYK</sequence>
<evidence type="ECO:0000313" key="1">
    <source>
        <dbReference type="EMBL" id="CAG8448766.1"/>
    </source>
</evidence>
<accession>A0ACA9K2Z8</accession>
<reference evidence="1" key="1">
    <citation type="submission" date="2021-06" db="EMBL/GenBank/DDBJ databases">
        <authorList>
            <person name="Kallberg Y."/>
            <person name="Tangrot J."/>
            <person name="Rosling A."/>
        </authorList>
    </citation>
    <scope>NUCLEOTIDE SEQUENCE</scope>
    <source>
        <strain evidence="1">CL356</strain>
    </source>
</reference>
<feature type="non-terminal residue" evidence="1">
    <location>
        <position position="433"/>
    </location>
</feature>
<protein>
    <submittedName>
        <fullName evidence="1">2421_t:CDS:1</fullName>
    </submittedName>
</protein>
<proteinExistence type="predicted"/>
<organism evidence="1 2">
    <name type="scientific">Acaulospora colombiana</name>
    <dbReference type="NCBI Taxonomy" id="27376"/>
    <lineage>
        <taxon>Eukaryota</taxon>
        <taxon>Fungi</taxon>
        <taxon>Fungi incertae sedis</taxon>
        <taxon>Mucoromycota</taxon>
        <taxon>Glomeromycotina</taxon>
        <taxon>Glomeromycetes</taxon>
        <taxon>Diversisporales</taxon>
        <taxon>Acaulosporaceae</taxon>
        <taxon>Acaulospora</taxon>
    </lineage>
</organism>
<name>A0ACA9K2Z8_9GLOM</name>
<dbReference type="EMBL" id="CAJVPT010000707">
    <property type="protein sequence ID" value="CAG8448766.1"/>
    <property type="molecule type" value="Genomic_DNA"/>
</dbReference>
<evidence type="ECO:0000313" key="2">
    <source>
        <dbReference type="Proteomes" id="UP000789525"/>
    </source>
</evidence>
<dbReference type="Proteomes" id="UP000789525">
    <property type="component" value="Unassembled WGS sequence"/>
</dbReference>
<comment type="caution">
    <text evidence="1">The sequence shown here is derived from an EMBL/GenBank/DDBJ whole genome shotgun (WGS) entry which is preliminary data.</text>
</comment>